<proteinExistence type="predicted"/>
<keyword evidence="3" id="KW-1185">Reference proteome</keyword>
<name>A0AAU9DBG7_9FUSO</name>
<dbReference type="RefSeq" id="WP_307903454.1">
    <property type="nucleotide sequence ID" value="NZ_AP027059.1"/>
</dbReference>
<gene>
    <name evidence="2" type="ORF">HLVA_11590</name>
</gene>
<evidence type="ECO:0000313" key="2">
    <source>
        <dbReference type="EMBL" id="BDU50590.1"/>
    </source>
</evidence>
<feature type="region of interest" description="Disordered" evidence="1">
    <location>
        <begin position="90"/>
        <end position="116"/>
    </location>
</feature>
<dbReference type="Proteomes" id="UP001321582">
    <property type="component" value="Chromosome"/>
</dbReference>
<dbReference type="AlphaFoldDB" id="A0AAU9DBG7"/>
<dbReference type="KEGG" id="haby:HLVA_11590"/>
<reference evidence="2 3" key="1">
    <citation type="submission" date="2022-11" db="EMBL/GenBank/DDBJ databases">
        <title>Haliovirga abyssi gen. nov., sp. nov., a mesophilic fermentative bacterium isolated from the Iheya North hydrothermal field and the proposal of Haliovirgaceae fam. nov.</title>
        <authorList>
            <person name="Miyazaki U."/>
            <person name="Tame A."/>
            <person name="Miyazaki J."/>
            <person name="Takai K."/>
            <person name="Sawayama S."/>
            <person name="Kitajima M."/>
            <person name="Okamoto A."/>
            <person name="Nakagawa S."/>
        </authorList>
    </citation>
    <scope>NUCLEOTIDE SEQUENCE [LARGE SCALE GENOMIC DNA]</scope>
    <source>
        <strain evidence="2 3">IC12</strain>
    </source>
</reference>
<accession>A0AAU9DBG7</accession>
<sequence>MYAVGESFSYTIEEEEIEITIVGDIFIRGKEYIIGETDESEKIVFEYMDEEEEVKYIEDEEEKEKLISYWEEEYYGTIEEVNFWEDEYSDEEVISGNNEESYEEDYESKEIDEVEEEDLNSYIDTLIDESD</sequence>
<organism evidence="2 3">
    <name type="scientific">Haliovirga abyssi</name>
    <dbReference type="NCBI Taxonomy" id="2996794"/>
    <lineage>
        <taxon>Bacteria</taxon>
        <taxon>Fusobacteriati</taxon>
        <taxon>Fusobacteriota</taxon>
        <taxon>Fusobacteriia</taxon>
        <taxon>Fusobacteriales</taxon>
        <taxon>Haliovirgaceae</taxon>
        <taxon>Haliovirga</taxon>
    </lineage>
</organism>
<evidence type="ECO:0000313" key="3">
    <source>
        <dbReference type="Proteomes" id="UP001321582"/>
    </source>
</evidence>
<protein>
    <submittedName>
        <fullName evidence="2">Uncharacterized protein</fullName>
    </submittedName>
</protein>
<evidence type="ECO:0000256" key="1">
    <source>
        <dbReference type="SAM" id="MobiDB-lite"/>
    </source>
</evidence>
<feature type="compositionally biased region" description="Acidic residues" evidence="1">
    <location>
        <begin position="100"/>
        <end position="116"/>
    </location>
</feature>
<dbReference type="EMBL" id="AP027059">
    <property type="protein sequence ID" value="BDU50590.1"/>
    <property type="molecule type" value="Genomic_DNA"/>
</dbReference>